<feature type="region of interest" description="Disordered" evidence="1">
    <location>
        <begin position="1"/>
        <end position="74"/>
    </location>
</feature>
<evidence type="ECO:0000256" key="1">
    <source>
        <dbReference type="SAM" id="MobiDB-lite"/>
    </source>
</evidence>
<name>A0A0E0BR88_9ORYZ</name>
<sequence length="74" mass="8164">MAQQVSRRRPPPVALPPKRGGALPAARTADATRTLRHTHAVVHAKALAVSRQQERRRLEPRARRWPAPSPPASP</sequence>
<evidence type="ECO:0000313" key="3">
    <source>
        <dbReference type="Proteomes" id="UP000026961"/>
    </source>
</evidence>
<dbReference type="Proteomes" id="UP000026961">
    <property type="component" value="Chromosome 12"/>
</dbReference>
<feature type="compositionally biased region" description="Low complexity" evidence="1">
    <location>
        <begin position="22"/>
        <end position="32"/>
    </location>
</feature>
<dbReference type="EnsemblPlants" id="OGLUM12G09620.3">
    <property type="protein sequence ID" value="OGLUM12G09620.3"/>
    <property type="gene ID" value="OGLUM12G09620"/>
</dbReference>
<dbReference type="HOGENOM" id="CLU_2691745_0_0_1"/>
<accession>A0A0E0BR88</accession>
<reference evidence="2" key="2">
    <citation type="submission" date="2018-05" db="EMBL/GenBank/DDBJ databases">
        <title>OgluRS3 (Oryza glumaepatula Reference Sequence Version 3).</title>
        <authorList>
            <person name="Zhang J."/>
            <person name="Kudrna D."/>
            <person name="Lee S."/>
            <person name="Talag J."/>
            <person name="Welchert J."/>
            <person name="Wing R.A."/>
        </authorList>
    </citation>
    <scope>NUCLEOTIDE SEQUENCE [LARGE SCALE GENOMIC DNA]</scope>
</reference>
<protein>
    <submittedName>
        <fullName evidence="2">Uncharacterized protein</fullName>
    </submittedName>
</protein>
<dbReference type="Gramene" id="OGLUM12G09620.3">
    <property type="protein sequence ID" value="OGLUM12G09620.3"/>
    <property type="gene ID" value="OGLUM12G09620"/>
</dbReference>
<organism evidence="2">
    <name type="scientific">Oryza glumipatula</name>
    <dbReference type="NCBI Taxonomy" id="40148"/>
    <lineage>
        <taxon>Eukaryota</taxon>
        <taxon>Viridiplantae</taxon>
        <taxon>Streptophyta</taxon>
        <taxon>Embryophyta</taxon>
        <taxon>Tracheophyta</taxon>
        <taxon>Spermatophyta</taxon>
        <taxon>Magnoliopsida</taxon>
        <taxon>Liliopsida</taxon>
        <taxon>Poales</taxon>
        <taxon>Poaceae</taxon>
        <taxon>BOP clade</taxon>
        <taxon>Oryzoideae</taxon>
        <taxon>Oryzeae</taxon>
        <taxon>Oryzinae</taxon>
        <taxon>Oryza</taxon>
    </lineage>
</organism>
<keyword evidence="3" id="KW-1185">Reference proteome</keyword>
<evidence type="ECO:0000313" key="2">
    <source>
        <dbReference type="EnsemblPlants" id="OGLUM12G09620.3"/>
    </source>
</evidence>
<reference evidence="2" key="1">
    <citation type="submission" date="2015-04" db="UniProtKB">
        <authorList>
            <consortium name="EnsemblPlants"/>
        </authorList>
    </citation>
    <scope>IDENTIFICATION</scope>
</reference>
<proteinExistence type="predicted"/>
<feature type="compositionally biased region" description="Basic and acidic residues" evidence="1">
    <location>
        <begin position="52"/>
        <end position="62"/>
    </location>
</feature>
<feature type="compositionally biased region" description="Basic residues" evidence="1">
    <location>
        <begin position="1"/>
        <end position="10"/>
    </location>
</feature>
<dbReference type="AlphaFoldDB" id="A0A0E0BR88"/>